<evidence type="ECO:0000313" key="2">
    <source>
        <dbReference type="Proteomes" id="UP000636709"/>
    </source>
</evidence>
<gene>
    <name evidence="1" type="ORF">HU200_015329</name>
</gene>
<sequence length="111" mass="12799">MVLLLIASCITIVVFIVWKIRRKQSFIFPSPVHSVRHVGFVLEKIQWDVSLQPLQMIIQSRQQFGSCIPREIVIVACRSLWCHRNSIVFDGQSVLRSLESPFVEDTKKGFS</sequence>
<evidence type="ECO:0000313" key="1">
    <source>
        <dbReference type="EMBL" id="KAF8732977.1"/>
    </source>
</evidence>
<name>A0A835FAK2_9POAL</name>
<dbReference type="AlphaFoldDB" id="A0A835FAK2"/>
<keyword evidence="2" id="KW-1185">Reference proteome</keyword>
<dbReference type="Proteomes" id="UP000636709">
    <property type="component" value="Unassembled WGS sequence"/>
</dbReference>
<protein>
    <submittedName>
        <fullName evidence="1">Uncharacterized protein</fullName>
    </submittedName>
</protein>
<proteinExistence type="predicted"/>
<reference evidence="1" key="1">
    <citation type="submission" date="2020-07" db="EMBL/GenBank/DDBJ databases">
        <title>Genome sequence and genetic diversity analysis of an under-domesticated orphan crop, white fonio (Digitaria exilis).</title>
        <authorList>
            <person name="Bennetzen J.L."/>
            <person name="Chen S."/>
            <person name="Ma X."/>
            <person name="Wang X."/>
            <person name="Yssel A.E.J."/>
            <person name="Chaluvadi S.R."/>
            <person name="Johnson M."/>
            <person name="Gangashetty P."/>
            <person name="Hamidou F."/>
            <person name="Sanogo M.D."/>
            <person name="Zwaenepoel A."/>
            <person name="Wallace J."/>
            <person name="Van De Peer Y."/>
            <person name="Van Deynze A."/>
        </authorList>
    </citation>
    <scope>NUCLEOTIDE SEQUENCE</scope>
    <source>
        <tissue evidence="1">Leaves</tissue>
    </source>
</reference>
<accession>A0A835FAK2</accession>
<dbReference type="EMBL" id="JACEFO010001603">
    <property type="protein sequence ID" value="KAF8732977.1"/>
    <property type="molecule type" value="Genomic_DNA"/>
</dbReference>
<organism evidence="1 2">
    <name type="scientific">Digitaria exilis</name>
    <dbReference type="NCBI Taxonomy" id="1010633"/>
    <lineage>
        <taxon>Eukaryota</taxon>
        <taxon>Viridiplantae</taxon>
        <taxon>Streptophyta</taxon>
        <taxon>Embryophyta</taxon>
        <taxon>Tracheophyta</taxon>
        <taxon>Spermatophyta</taxon>
        <taxon>Magnoliopsida</taxon>
        <taxon>Liliopsida</taxon>
        <taxon>Poales</taxon>
        <taxon>Poaceae</taxon>
        <taxon>PACMAD clade</taxon>
        <taxon>Panicoideae</taxon>
        <taxon>Panicodae</taxon>
        <taxon>Paniceae</taxon>
        <taxon>Anthephorinae</taxon>
        <taxon>Digitaria</taxon>
    </lineage>
</organism>
<comment type="caution">
    <text evidence="1">The sequence shown here is derived from an EMBL/GenBank/DDBJ whole genome shotgun (WGS) entry which is preliminary data.</text>
</comment>
<dbReference type="OrthoDB" id="675438at2759"/>